<dbReference type="KEGG" id="gtt:GUITHDRAFT_118715"/>
<keyword evidence="1 3" id="KW-0853">WD repeat</keyword>
<name>L1IFM5_GUITC</name>
<evidence type="ECO:0000313" key="6">
    <source>
        <dbReference type="EnsemblProtists" id="EKX35061"/>
    </source>
</evidence>
<evidence type="ECO:0000256" key="3">
    <source>
        <dbReference type="PROSITE-ProRule" id="PRU00221"/>
    </source>
</evidence>
<dbReference type="InterPro" id="IPR052803">
    <property type="entry name" value="Cilium-Associated_Jouberin"/>
</dbReference>
<feature type="compositionally biased region" description="Acidic residues" evidence="4">
    <location>
        <begin position="1135"/>
        <end position="1151"/>
    </location>
</feature>
<organism evidence="5">
    <name type="scientific">Guillardia theta (strain CCMP2712)</name>
    <name type="common">Cryptophyte</name>
    <dbReference type="NCBI Taxonomy" id="905079"/>
    <lineage>
        <taxon>Eukaryota</taxon>
        <taxon>Cryptophyceae</taxon>
        <taxon>Pyrenomonadales</taxon>
        <taxon>Geminigeraceae</taxon>
        <taxon>Guillardia</taxon>
    </lineage>
</organism>
<evidence type="ECO:0000313" key="5">
    <source>
        <dbReference type="EMBL" id="EKX35061.1"/>
    </source>
</evidence>
<dbReference type="PANTHER" id="PTHR44499:SF1">
    <property type="entry name" value="JOUBERIN"/>
    <property type="match status" value="1"/>
</dbReference>
<dbReference type="SUPFAM" id="SSF50978">
    <property type="entry name" value="WD40 repeat-like"/>
    <property type="match status" value="2"/>
</dbReference>
<dbReference type="Gene3D" id="2.130.10.10">
    <property type="entry name" value="YVTN repeat-like/Quinoprotein amine dehydrogenase"/>
    <property type="match status" value="2"/>
</dbReference>
<proteinExistence type="predicted"/>
<dbReference type="PROSITE" id="PS50294">
    <property type="entry name" value="WD_REPEATS_REGION"/>
    <property type="match status" value="1"/>
</dbReference>
<feature type="region of interest" description="Disordered" evidence="4">
    <location>
        <begin position="56"/>
        <end position="117"/>
    </location>
</feature>
<dbReference type="eggNOG" id="KOG0266">
    <property type="taxonomic scope" value="Eukaryota"/>
</dbReference>
<sequence>MYLRVSIGGNARKRSNCPTTKSMMKIMTAQGEHIGVHNKWALLGIANVKLRIRSTEKDKERGGARTAETFIPLKDGRGRGEDDNDDYQDDDGEWELHDSAPTPRSETEEDFTTIQRSASDSLSAYDSLIRTPRRLSRFRSAGHHPARSGRWNAPKIDLNSSPRNSSPNEASFGRAQTSPSLITRLSSSPFRATFLRKRIPAKPLHPPPLDSFEDKEEDNVPDSIVAEAEIVINAAENFLRSIPASIQTFERVLSELGSALEGGGSQGADRDLLMQKEQTIRDRIQHCGTAEVEINNVKTWLRDQISNRTIVPNLFRANIQRLSNMIEIAQKNLTSPADEVLVVTVEGTGPLDAVEEIDKVCVLVSVVNRATGVFLKKSRTLSTVIQRYEKRAVLDVKYSRDSKSRQIQYRPTAEGYSYILPCLTQPSDVGNESYVLPSGSSMPSKYRPAWNEEFLYDEEVEHLLGEDVVFFFEIIDLVDTSRSSLPQGQRPWNRIAWAFYRPSNLASEQDQGVRRKSAGKERPSSLARSLGKSLDLQLYRYSWPWLSRTWRGLTGSPSPAAADFNSQCVAYRSWSRGKPSGPRPSWKPYPSTLSVTFERIARPVLEIVPRSIPADVSVREVTLTNFFAVSGVSLHVRATEALWKGDEVQIAFPDSRWVGRLTGASTSPQGTLRGLGSGKEGVLRVQRSLGREPAFEIRLTIEVVLHYVMKHPSKLRVHVEVTRTRSSMPWQLEQESTMAGEHDSVTRMRRSAQLKTEDDKQPADPKIHDLLRARLDKASRQGNWCRVPERVRSSLATGAGGCSCVEFCSSANLVAVAMCNDHVSSPLNIYDTSNGDLLRRLDAHRGIVYCLEWSTVKLAGATTHVLLSSSADRTVKVWNVRSGEVLATLYHPDFVYSSSFLRFPPRAPASSPAATADDAAASVDSTELPAAVGSDGGEDGLHVVTAGYEGRVKVWNVCYESRGEALPVVGEFSTVVKADLLYAEKRNVDNCLLVVLFDARQEFEEDDCFVVYLPGFELAPDAASQEQAAPAEFKSVVNRDGWAMDYENEEWCCEQGSFPFPLAKSDAPLLIRAEAATSGVFLHVRIASKVPATQPFAILVPEGSGVCPPWDDQEDEGLAQSVDTSLRGRGQNKVEDEDEYEYEDEDEDEDEDEEFWQAVWKEMQTPRALHELRRRWTALKARRPRGAVKPQQCLLVLPRVAPRPWRADVTASETAHVWEEERVPDDVTISFVPMVDLHPSDHLTVFLPGFRSLDTHLGTRTKHGERVAVTTYHGVSSRSSFHLIPCALFFCPDLSLSLLRIAVRSHIKAGEDVSFTLYDLFQGSHRDCGIVVPTGSIPGRALHSSHEVGFSVRLELSPSLSLSFRLNSILRRQDELAVWLPEDVGYGAASDLLVLNMCDAAVISEDLDDYRQLVASSHDVWGRATLDGEARVLRITAGKAAEEGSLMLLSLPSIQPLPGSDYLRYIPLFLLDREPASMNVKLKSNPWVEDGELVATISLHSSPVNSLCVPARSFSDRRRLITGDSDGVICMWDIGRVLGEEEKFVLDLRPVDVSRLFDRQGLKTKEEEEEIDEAKASSHGYSIASIRSDQRGRKLAVLTADSMVRVFDLSNLQLLWSFGGFLCQRPSACIK</sequence>
<dbReference type="OrthoDB" id="2096344at2759"/>
<feature type="repeat" description="WD" evidence="3">
    <location>
        <begin position="841"/>
        <end position="888"/>
    </location>
</feature>
<dbReference type="EMBL" id="JH993097">
    <property type="protein sequence ID" value="EKX35061.1"/>
    <property type="molecule type" value="Genomic_DNA"/>
</dbReference>
<dbReference type="GO" id="GO:0036064">
    <property type="term" value="C:ciliary basal body"/>
    <property type="evidence" value="ECO:0007669"/>
    <property type="project" value="TreeGrafter"/>
</dbReference>
<dbReference type="PaxDb" id="55529-EKX35061"/>
<dbReference type="SMART" id="SM00320">
    <property type="entry name" value="WD40"/>
    <property type="match status" value="5"/>
</dbReference>
<feature type="compositionally biased region" description="Acidic residues" evidence="4">
    <location>
        <begin position="82"/>
        <end position="93"/>
    </location>
</feature>
<evidence type="ECO:0000313" key="7">
    <source>
        <dbReference type="Proteomes" id="UP000011087"/>
    </source>
</evidence>
<feature type="compositionally biased region" description="Polar residues" evidence="4">
    <location>
        <begin position="158"/>
        <end position="183"/>
    </location>
</feature>
<evidence type="ECO:0000256" key="1">
    <source>
        <dbReference type="ARBA" id="ARBA00022574"/>
    </source>
</evidence>
<dbReference type="RefSeq" id="XP_005822041.1">
    <property type="nucleotide sequence ID" value="XM_005821984.1"/>
</dbReference>
<reference evidence="6" key="3">
    <citation type="submission" date="2016-03" db="UniProtKB">
        <authorList>
            <consortium name="EnsemblProtists"/>
        </authorList>
    </citation>
    <scope>IDENTIFICATION</scope>
</reference>
<dbReference type="PROSITE" id="PS00678">
    <property type="entry name" value="WD_REPEATS_1"/>
    <property type="match status" value="2"/>
</dbReference>
<dbReference type="Pfam" id="PF00400">
    <property type="entry name" value="WD40"/>
    <property type="match status" value="2"/>
</dbReference>
<dbReference type="PANTHER" id="PTHR44499">
    <property type="entry name" value="JOUBERIN"/>
    <property type="match status" value="1"/>
</dbReference>
<dbReference type="HOGENOM" id="CLU_243157_0_0_1"/>
<keyword evidence="7" id="KW-1185">Reference proteome</keyword>
<accession>L1IFM5</accession>
<feature type="region of interest" description="Disordered" evidence="4">
    <location>
        <begin position="137"/>
        <end position="183"/>
    </location>
</feature>
<protein>
    <submittedName>
        <fullName evidence="5 6">Uncharacterized protein</fullName>
    </submittedName>
</protein>
<evidence type="ECO:0000256" key="2">
    <source>
        <dbReference type="ARBA" id="ARBA00022737"/>
    </source>
</evidence>
<evidence type="ECO:0000256" key="4">
    <source>
        <dbReference type="SAM" id="MobiDB-lite"/>
    </source>
</evidence>
<reference evidence="5 7" key="1">
    <citation type="journal article" date="2012" name="Nature">
        <title>Algal genomes reveal evolutionary mosaicism and the fate of nucleomorphs.</title>
        <authorList>
            <consortium name="DOE Joint Genome Institute"/>
            <person name="Curtis B.A."/>
            <person name="Tanifuji G."/>
            <person name="Burki F."/>
            <person name="Gruber A."/>
            <person name="Irimia M."/>
            <person name="Maruyama S."/>
            <person name="Arias M.C."/>
            <person name="Ball S.G."/>
            <person name="Gile G.H."/>
            <person name="Hirakawa Y."/>
            <person name="Hopkins J.F."/>
            <person name="Kuo A."/>
            <person name="Rensing S.A."/>
            <person name="Schmutz J."/>
            <person name="Symeonidi A."/>
            <person name="Elias M."/>
            <person name="Eveleigh R.J."/>
            <person name="Herman E.K."/>
            <person name="Klute M.J."/>
            <person name="Nakayama T."/>
            <person name="Obornik M."/>
            <person name="Reyes-Prieto A."/>
            <person name="Armbrust E.V."/>
            <person name="Aves S.J."/>
            <person name="Beiko R.G."/>
            <person name="Coutinho P."/>
            <person name="Dacks J.B."/>
            <person name="Durnford D.G."/>
            <person name="Fast N.M."/>
            <person name="Green B.R."/>
            <person name="Grisdale C.J."/>
            <person name="Hempel F."/>
            <person name="Henrissat B."/>
            <person name="Hoppner M.P."/>
            <person name="Ishida K."/>
            <person name="Kim E."/>
            <person name="Koreny L."/>
            <person name="Kroth P.G."/>
            <person name="Liu Y."/>
            <person name="Malik S.B."/>
            <person name="Maier U.G."/>
            <person name="McRose D."/>
            <person name="Mock T."/>
            <person name="Neilson J.A."/>
            <person name="Onodera N.T."/>
            <person name="Poole A.M."/>
            <person name="Pritham E.J."/>
            <person name="Richards T.A."/>
            <person name="Rocap G."/>
            <person name="Roy S.W."/>
            <person name="Sarai C."/>
            <person name="Schaack S."/>
            <person name="Shirato S."/>
            <person name="Slamovits C.H."/>
            <person name="Spencer D.F."/>
            <person name="Suzuki S."/>
            <person name="Worden A.Z."/>
            <person name="Zauner S."/>
            <person name="Barry K."/>
            <person name="Bell C."/>
            <person name="Bharti A.K."/>
            <person name="Crow J.A."/>
            <person name="Grimwood J."/>
            <person name="Kramer R."/>
            <person name="Lindquist E."/>
            <person name="Lucas S."/>
            <person name="Salamov A."/>
            <person name="McFadden G.I."/>
            <person name="Lane C.E."/>
            <person name="Keeling P.J."/>
            <person name="Gray M.W."/>
            <person name="Grigoriev I.V."/>
            <person name="Archibald J.M."/>
        </authorList>
    </citation>
    <scope>NUCLEOTIDE SEQUENCE</scope>
    <source>
        <strain evidence="5 7">CCMP2712</strain>
    </source>
</reference>
<feature type="compositionally biased region" description="Basic residues" evidence="4">
    <location>
        <begin position="137"/>
        <end position="147"/>
    </location>
</feature>
<dbReference type="GeneID" id="17291839"/>
<keyword evidence="2" id="KW-0677">Repeat</keyword>
<dbReference type="EnsemblProtists" id="EKX35061">
    <property type="protein sequence ID" value="EKX35061"/>
    <property type="gene ID" value="GUITHDRAFT_118715"/>
</dbReference>
<dbReference type="Proteomes" id="UP000011087">
    <property type="component" value="Unassembled WGS sequence"/>
</dbReference>
<feature type="region of interest" description="Disordered" evidence="4">
    <location>
        <begin position="1109"/>
        <end position="1151"/>
    </location>
</feature>
<dbReference type="STRING" id="905079.L1IFM5"/>
<dbReference type="GO" id="GO:0044458">
    <property type="term" value="P:motile cilium assembly"/>
    <property type="evidence" value="ECO:0007669"/>
    <property type="project" value="TreeGrafter"/>
</dbReference>
<dbReference type="InterPro" id="IPR015943">
    <property type="entry name" value="WD40/YVTN_repeat-like_dom_sf"/>
</dbReference>
<dbReference type="PROSITE" id="PS50082">
    <property type="entry name" value="WD_REPEATS_2"/>
    <property type="match status" value="1"/>
</dbReference>
<dbReference type="InterPro" id="IPR036322">
    <property type="entry name" value="WD40_repeat_dom_sf"/>
</dbReference>
<dbReference type="InterPro" id="IPR019775">
    <property type="entry name" value="WD40_repeat_CS"/>
</dbReference>
<reference evidence="7" key="2">
    <citation type="submission" date="2012-11" db="EMBL/GenBank/DDBJ databases">
        <authorList>
            <person name="Kuo A."/>
            <person name="Curtis B.A."/>
            <person name="Tanifuji G."/>
            <person name="Burki F."/>
            <person name="Gruber A."/>
            <person name="Irimia M."/>
            <person name="Maruyama S."/>
            <person name="Arias M.C."/>
            <person name="Ball S.G."/>
            <person name="Gile G.H."/>
            <person name="Hirakawa Y."/>
            <person name="Hopkins J.F."/>
            <person name="Rensing S.A."/>
            <person name="Schmutz J."/>
            <person name="Symeonidi A."/>
            <person name="Elias M."/>
            <person name="Eveleigh R.J."/>
            <person name="Herman E.K."/>
            <person name="Klute M.J."/>
            <person name="Nakayama T."/>
            <person name="Obornik M."/>
            <person name="Reyes-Prieto A."/>
            <person name="Armbrust E.V."/>
            <person name="Aves S.J."/>
            <person name="Beiko R.G."/>
            <person name="Coutinho P."/>
            <person name="Dacks J.B."/>
            <person name="Durnford D.G."/>
            <person name="Fast N.M."/>
            <person name="Green B.R."/>
            <person name="Grisdale C."/>
            <person name="Hempe F."/>
            <person name="Henrissat B."/>
            <person name="Hoppner M.P."/>
            <person name="Ishida K.-I."/>
            <person name="Kim E."/>
            <person name="Koreny L."/>
            <person name="Kroth P.G."/>
            <person name="Liu Y."/>
            <person name="Malik S.-B."/>
            <person name="Maier U.G."/>
            <person name="McRose D."/>
            <person name="Mock T."/>
            <person name="Neilson J.A."/>
            <person name="Onodera N.T."/>
            <person name="Poole A.M."/>
            <person name="Pritham E.J."/>
            <person name="Richards T.A."/>
            <person name="Rocap G."/>
            <person name="Roy S.W."/>
            <person name="Sarai C."/>
            <person name="Schaack S."/>
            <person name="Shirato S."/>
            <person name="Slamovits C.H."/>
            <person name="Spencer D.F."/>
            <person name="Suzuki S."/>
            <person name="Worden A.Z."/>
            <person name="Zauner S."/>
            <person name="Barry K."/>
            <person name="Bell C."/>
            <person name="Bharti A.K."/>
            <person name="Crow J.A."/>
            <person name="Grimwood J."/>
            <person name="Kramer R."/>
            <person name="Lindquist E."/>
            <person name="Lucas S."/>
            <person name="Salamov A."/>
            <person name="McFadden G.I."/>
            <person name="Lane C.E."/>
            <person name="Keeling P.J."/>
            <person name="Gray M.W."/>
            <person name="Grigoriev I.V."/>
            <person name="Archibald J.M."/>
        </authorList>
    </citation>
    <scope>NUCLEOTIDE SEQUENCE</scope>
    <source>
        <strain evidence="7">CCMP2712</strain>
    </source>
</reference>
<dbReference type="InterPro" id="IPR001680">
    <property type="entry name" value="WD40_rpt"/>
</dbReference>
<gene>
    <name evidence="5" type="ORF">GUITHDRAFT_118715</name>
</gene>